<dbReference type="Gene3D" id="3.40.50.300">
    <property type="entry name" value="P-loop containing nucleotide triphosphate hydrolases"/>
    <property type="match status" value="2"/>
</dbReference>
<organism evidence="1 2">
    <name type="scientific">Dryococelus australis</name>
    <dbReference type="NCBI Taxonomy" id="614101"/>
    <lineage>
        <taxon>Eukaryota</taxon>
        <taxon>Metazoa</taxon>
        <taxon>Ecdysozoa</taxon>
        <taxon>Arthropoda</taxon>
        <taxon>Hexapoda</taxon>
        <taxon>Insecta</taxon>
        <taxon>Pterygota</taxon>
        <taxon>Neoptera</taxon>
        <taxon>Polyneoptera</taxon>
        <taxon>Phasmatodea</taxon>
        <taxon>Verophasmatodea</taxon>
        <taxon>Anareolatae</taxon>
        <taxon>Phasmatidae</taxon>
        <taxon>Eurycanthinae</taxon>
        <taxon>Dryococelus</taxon>
    </lineage>
</organism>
<reference evidence="1 2" key="1">
    <citation type="submission" date="2023-02" db="EMBL/GenBank/DDBJ databases">
        <title>LHISI_Scaffold_Assembly.</title>
        <authorList>
            <person name="Stuart O.P."/>
            <person name="Cleave R."/>
            <person name="Magrath M.J.L."/>
            <person name="Mikheyev A.S."/>
        </authorList>
    </citation>
    <scope>NUCLEOTIDE SEQUENCE [LARGE SCALE GENOMIC DNA]</scope>
    <source>
        <strain evidence="1">Daus_M_001</strain>
        <tissue evidence="1">Leg muscle</tissue>
    </source>
</reference>
<protein>
    <submittedName>
        <fullName evidence="1">Uncharacterized protein</fullName>
    </submittedName>
</protein>
<dbReference type="InterPro" id="IPR027417">
    <property type="entry name" value="P-loop_NTPase"/>
</dbReference>
<accession>A0ABQ9GKX2</accession>
<evidence type="ECO:0000313" key="1">
    <source>
        <dbReference type="EMBL" id="KAJ8872647.1"/>
    </source>
</evidence>
<name>A0ABQ9GKX2_9NEOP</name>
<dbReference type="EMBL" id="JARBHB010000011">
    <property type="protein sequence ID" value="KAJ8872647.1"/>
    <property type="molecule type" value="Genomic_DNA"/>
</dbReference>
<sequence>MGCAMSAEERAALARSKQIEKNLKEDGIQAAKDIKLLLLGESNLSLSLSLSLLYSALASAPRPKRPQVNQPFQIFKTVILFAAGFQEKAGCSLASCLVRPTLVLILASPPLPFFLCRSGRLIVRVGFPVMARMRRRQPRSARLSPVARSELAIPEIGTRPSGPNRGANRRLVPEGVVGSSRSKPKQQPAATFVKEVGRRMGCGQSAEERAAQLRSKQIEKNLKEDKMQAAKDIKLLLLGECGPLNLASRF</sequence>
<proteinExistence type="predicted"/>
<keyword evidence="2" id="KW-1185">Reference proteome</keyword>
<comment type="caution">
    <text evidence="1">The sequence shown here is derived from an EMBL/GenBank/DDBJ whole genome shotgun (WGS) entry which is preliminary data.</text>
</comment>
<gene>
    <name evidence="1" type="ORF">PR048_026256</name>
</gene>
<evidence type="ECO:0000313" key="2">
    <source>
        <dbReference type="Proteomes" id="UP001159363"/>
    </source>
</evidence>
<dbReference type="Proteomes" id="UP001159363">
    <property type="component" value="Chromosome 10"/>
</dbReference>